<keyword evidence="7" id="KW-0215">Deoxyribonucleotide synthesis</keyword>
<evidence type="ECO:0000256" key="8">
    <source>
        <dbReference type="ARBA" id="ARBA00023157"/>
    </source>
</evidence>
<keyword evidence="8" id="KW-1015">Disulfide bond</keyword>
<feature type="domain" description="Ribonucleotide reductase large subunit C-terminal" evidence="13">
    <location>
        <begin position="92"/>
        <end position="407"/>
    </location>
</feature>
<comment type="cofactor">
    <cofactor evidence="1 11">
        <name>adenosylcob(III)alamin</name>
        <dbReference type="ChEBI" id="CHEBI:18408"/>
    </cofactor>
</comment>
<keyword evidence="9 11" id="KW-0170">Cobalt</keyword>
<evidence type="ECO:0000313" key="15">
    <source>
        <dbReference type="Proteomes" id="UP000235460"/>
    </source>
</evidence>
<dbReference type="GO" id="GO:0009263">
    <property type="term" value="P:deoxyribonucleotide biosynthetic process"/>
    <property type="evidence" value="ECO:0007669"/>
    <property type="project" value="UniProtKB-KW"/>
</dbReference>
<evidence type="ECO:0000256" key="6">
    <source>
        <dbReference type="ARBA" id="ARBA00023002"/>
    </source>
</evidence>
<keyword evidence="5 11" id="KW-0547">Nucleotide-binding</keyword>
<dbReference type="CDD" id="cd02888">
    <property type="entry name" value="RNR_II_dimer"/>
    <property type="match status" value="1"/>
</dbReference>
<reference evidence="14 15" key="1">
    <citation type="submission" date="2018-01" db="EMBL/GenBank/DDBJ databases">
        <title>Metagenomic assembled genomes from two thermal pools in the Uzon Caldera, Kamchatka, Russia.</title>
        <authorList>
            <person name="Wilkins L."/>
            <person name="Ettinger C."/>
        </authorList>
    </citation>
    <scope>NUCLEOTIDE SEQUENCE [LARGE SCALE GENOMIC DNA]</scope>
    <source>
        <strain evidence="14">ZAV-08</strain>
    </source>
</reference>
<evidence type="ECO:0000256" key="9">
    <source>
        <dbReference type="ARBA" id="ARBA00023285"/>
    </source>
</evidence>
<feature type="domain" description="Ribonucleotide reductase large subunit C-terminal" evidence="13">
    <location>
        <begin position="412"/>
        <end position="559"/>
    </location>
</feature>
<dbReference type="UniPathway" id="UPA00326"/>
<comment type="function">
    <text evidence="11">Catalyzes the reduction of ribonucleotides to deoxyribonucleotides. May function to provide a pool of deoxyribonucleotide precursors for DNA repair during oxygen limitation and/or for immediate growth after restoration of oxygen.</text>
</comment>
<evidence type="ECO:0000256" key="1">
    <source>
        <dbReference type="ARBA" id="ARBA00001922"/>
    </source>
</evidence>
<evidence type="ECO:0000313" key="14">
    <source>
        <dbReference type="EMBL" id="PMP68667.1"/>
    </source>
</evidence>
<dbReference type="InterPro" id="IPR013344">
    <property type="entry name" value="RNR_NrdJ/NrdZ"/>
</dbReference>
<organism evidence="14 15">
    <name type="scientific">Thermodesulfobacterium geofontis</name>
    <dbReference type="NCBI Taxonomy" id="1295609"/>
    <lineage>
        <taxon>Bacteria</taxon>
        <taxon>Pseudomonadati</taxon>
        <taxon>Thermodesulfobacteriota</taxon>
        <taxon>Thermodesulfobacteria</taxon>
        <taxon>Thermodesulfobacteriales</taxon>
        <taxon>Thermodesulfobacteriaceae</taxon>
        <taxon>Thermodesulfobacterium</taxon>
    </lineage>
</organism>
<evidence type="ECO:0000256" key="10">
    <source>
        <dbReference type="ARBA" id="ARBA00047754"/>
    </source>
</evidence>
<gene>
    <name evidence="14" type="ORF">C0190_01300</name>
</gene>
<feature type="domain" description="Ribonucleotide reductase large subunit N-terminal" evidence="12">
    <location>
        <begin position="12"/>
        <end position="88"/>
    </location>
</feature>
<dbReference type="SUPFAM" id="SSF51998">
    <property type="entry name" value="PFL-like glycyl radical enzymes"/>
    <property type="match status" value="1"/>
</dbReference>
<comment type="caution">
    <text evidence="14">The sequence shown here is derived from an EMBL/GenBank/DDBJ whole genome shotgun (WGS) entry which is preliminary data.</text>
</comment>
<dbReference type="InterPro" id="IPR000788">
    <property type="entry name" value="RNR_lg_C"/>
</dbReference>
<dbReference type="GO" id="GO:0004748">
    <property type="term" value="F:ribonucleoside-diphosphate reductase activity, thioredoxin disulfide as acceptor"/>
    <property type="evidence" value="ECO:0007669"/>
    <property type="project" value="UniProtKB-EC"/>
</dbReference>
<dbReference type="PANTHER" id="PTHR43371">
    <property type="entry name" value="VITAMIN B12-DEPENDENT RIBONUCLEOTIDE REDUCTASE"/>
    <property type="match status" value="1"/>
</dbReference>
<dbReference type="PRINTS" id="PR01183">
    <property type="entry name" value="RIBORDTASEM1"/>
</dbReference>
<evidence type="ECO:0000256" key="4">
    <source>
        <dbReference type="ARBA" id="ARBA00022634"/>
    </source>
</evidence>
<dbReference type="EMBL" id="PNIK01000018">
    <property type="protein sequence ID" value="PMP68667.1"/>
    <property type="molecule type" value="Genomic_DNA"/>
</dbReference>
<dbReference type="NCBIfam" id="TIGR02504">
    <property type="entry name" value="NrdJ_Z"/>
    <property type="match status" value="1"/>
</dbReference>
<proteinExistence type="inferred from homology"/>
<evidence type="ECO:0000256" key="7">
    <source>
        <dbReference type="ARBA" id="ARBA00023116"/>
    </source>
</evidence>
<dbReference type="AlphaFoldDB" id="A0A2N7PQ21"/>
<dbReference type="InterPro" id="IPR013509">
    <property type="entry name" value="RNR_lsu_N"/>
</dbReference>
<evidence type="ECO:0000256" key="3">
    <source>
        <dbReference type="ARBA" id="ARBA00022628"/>
    </source>
</evidence>
<protein>
    <recommendedName>
        <fullName evidence="11">Vitamin B12-dependent ribonucleotide reductase</fullName>
        <ecNumber evidence="11">1.17.4.1</ecNumber>
    </recommendedName>
</protein>
<accession>A0A2N7PQ21</accession>
<sequence length="590" mass="66225">MKRKKVNLRESALIILRQRYLLKNEKNEVIETPEELFERVAKAVASAEANFSRDSYISEKYAEKFYEMMVNLDFLPNSPTLMNAGCPLGQLSACFVLPIEDSLDSIFETLKYTALIHKSGGGTGFSFSKIRPKGDIVASTQGVASGPLSFIKVFDSATEAIKQGGKRRGANMGILRIDHPDIEEFILAKRNEKILSNFNLSVAITDEFMKALEKKEKFPLINPRNKKIVKYIAPEEIFSLIAESAWETGDPGVIFIDTINKYNPTPHLGEIEATNPCGEQPLLPFESCNLGSINLANFVQDGEINWEALKKTVHLAVRFLDDVIEINRFPVPQIDKITRLTRKIGLGVMGFADFLIKLNVSYADPKAVELAKRVMKFISEESVKASGELAKERGNFPAYAGSIWDNPETLFMRNATTTTIAPTGSISLIAGVSSGIEPLFGIYYERKTLENIFIKEFHPLFVEILEKENFSENEIEKILEEVREKGILRDIKLPEKIKKLFVTTYEISPDQHLAIQEAFQKYTHNAVSKTINLPKEATVEDVKKIYLKAYKLGLKGVTVFRYGSKGEQVIYIGGAEERESSCPICSFSLI</sequence>
<dbReference type="EC" id="1.17.4.1" evidence="11"/>
<dbReference type="Proteomes" id="UP000235460">
    <property type="component" value="Unassembled WGS sequence"/>
</dbReference>
<dbReference type="InterPro" id="IPR008926">
    <property type="entry name" value="RNR_R1-su_N"/>
</dbReference>
<dbReference type="PANTHER" id="PTHR43371:SF1">
    <property type="entry name" value="RIBONUCLEOSIDE-DIPHOSPHATE REDUCTASE"/>
    <property type="match status" value="1"/>
</dbReference>
<dbReference type="GO" id="GO:0005524">
    <property type="term" value="F:ATP binding"/>
    <property type="evidence" value="ECO:0007669"/>
    <property type="project" value="InterPro"/>
</dbReference>
<dbReference type="Gene3D" id="3.20.70.20">
    <property type="match status" value="1"/>
</dbReference>
<dbReference type="Pfam" id="PF02867">
    <property type="entry name" value="Ribonuc_red_lgC"/>
    <property type="match status" value="2"/>
</dbReference>
<keyword evidence="4 11" id="KW-0237">DNA synthesis</keyword>
<dbReference type="GO" id="GO:0031419">
    <property type="term" value="F:cobalamin binding"/>
    <property type="evidence" value="ECO:0007669"/>
    <property type="project" value="UniProtKB-KW"/>
</dbReference>
<dbReference type="SUPFAM" id="SSF48168">
    <property type="entry name" value="R1 subunit of ribonucleotide reductase, N-terminal domain"/>
    <property type="match status" value="1"/>
</dbReference>
<comment type="catalytic activity">
    <reaction evidence="10 11">
        <text>a 2'-deoxyribonucleoside 5'-diphosphate + [thioredoxin]-disulfide + H2O = a ribonucleoside 5'-diphosphate + [thioredoxin]-dithiol</text>
        <dbReference type="Rhea" id="RHEA:23252"/>
        <dbReference type="Rhea" id="RHEA-COMP:10698"/>
        <dbReference type="Rhea" id="RHEA-COMP:10700"/>
        <dbReference type="ChEBI" id="CHEBI:15377"/>
        <dbReference type="ChEBI" id="CHEBI:29950"/>
        <dbReference type="ChEBI" id="CHEBI:50058"/>
        <dbReference type="ChEBI" id="CHEBI:57930"/>
        <dbReference type="ChEBI" id="CHEBI:73316"/>
        <dbReference type="EC" id="1.17.4.1"/>
    </reaction>
</comment>
<name>A0A2N7PQ21_9BACT</name>
<dbReference type="Pfam" id="PF00317">
    <property type="entry name" value="Ribonuc_red_lgN"/>
    <property type="match status" value="1"/>
</dbReference>
<evidence type="ECO:0000256" key="11">
    <source>
        <dbReference type="RuleBase" id="RU364064"/>
    </source>
</evidence>
<keyword evidence="6 11" id="KW-0560">Oxidoreductase</keyword>
<keyword evidence="3 11" id="KW-0846">Cobalamin</keyword>
<dbReference type="InterPro" id="IPR050862">
    <property type="entry name" value="RdRp_reductase_class-2"/>
</dbReference>
<evidence type="ECO:0000259" key="13">
    <source>
        <dbReference type="Pfam" id="PF02867"/>
    </source>
</evidence>
<evidence type="ECO:0000256" key="5">
    <source>
        <dbReference type="ARBA" id="ARBA00022741"/>
    </source>
</evidence>
<evidence type="ECO:0000259" key="12">
    <source>
        <dbReference type="Pfam" id="PF00317"/>
    </source>
</evidence>
<dbReference type="GO" id="GO:0071897">
    <property type="term" value="P:DNA biosynthetic process"/>
    <property type="evidence" value="ECO:0007669"/>
    <property type="project" value="UniProtKB-KW"/>
</dbReference>
<comment type="similarity">
    <text evidence="2 11">Belongs to the ribonucleoside diphosphate reductase class-2 family.</text>
</comment>
<evidence type="ECO:0000256" key="2">
    <source>
        <dbReference type="ARBA" id="ARBA00007405"/>
    </source>
</evidence>